<dbReference type="PROSITE" id="PS50294">
    <property type="entry name" value="WD_REPEATS_REGION"/>
    <property type="match status" value="1"/>
</dbReference>
<dbReference type="Proteomes" id="UP000824890">
    <property type="component" value="Unassembled WGS sequence"/>
</dbReference>
<dbReference type="InterPro" id="IPR001680">
    <property type="entry name" value="WD40_rpt"/>
</dbReference>
<proteinExistence type="predicted"/>
<dbReference type="InterPro" id="IPR036322">
    <property type="entry name" value="WD40_repeat_dom_sf"/>
</dbReference>
<comment type="caution">
    <text evidence="4">The sequence shown here is derived from an EMBL/GenBank/DDBJ whole genome shotgun (WGS) entry which is preliminary data.</text>
</comment>
<dbReference type="PROSITE" id="PS50082">
    <property type="entry name" value="WD_REPEATS_2"/>
    <property type="match status" value="1"/>
</dbReference>
<evidence type="ECO:0000256" key="1">
    <source>
        <dbReference type="ARBA" id="ARBA00022574"/>
    </source>
</evidence>
<sequence length="180" mass="19855">MRYNNDVRVRTVRSCVMASYKGHCQEVCGLKWSGSGQRRASGGNDSLVHIWDRSSSTQHTSAAKALAWCPFQSNLLASGGGEEDRKIKFWNTQTGACLNSVDTGSSQLTLWKYPSMVKVAELSGHTSRVLSITQCPDGCTCTVVSSSRRRDSELVSRFLMWLVFDETVKASLQGKPLIDN</sequence>
<dbReference type="InterPro" id="IPR015943">
    <property type="entry name" value="WD40/YVTN_repeat-like_dom_sf"/>
</dbReference>
<reference evidence="4 5" key="1">
    <citation type="submission" date="2021-05" db="EMBL/GenBank/DDBJ databases">
        <title>Genome Assembly of Synthetic Allotetraploid Brassica napus Reveals Homoeologous Exchanges between Subgenomes.</title>
        <authorList>
            <person name="Davis J.T."/>
        </authorList>
    </citation>
    <scope>NUCLEOTIDE SEQUENCE [LARGE SCALE GENOMIC DNA]</scope>
    <source>
        <strain evidence="5">cv. Da-Ae</strain>
        <tissue evidence="4">Seedling</tissue>
    </source>
</reference>
<dbReference type="PANTHER" id="PTHR19918">
    <property type="entry name" value="CELL DIVISION CYCLE 20 CDC20 FIZZY -RELATED"/>
    <property type="match status" value="1"/>
</dbReference>
<dbReference type="EMBL" id="JAGKQM010000019">
    <property type="protein sequence ID" value="KAH0856901.1"/>
    <property type="molecule type" value="Genomic_DNA"/>
</dbReference>
<dbReference type="SMART" id="SM00320">
    <property type="entry name" value="WD40"/>
    <property type="match status" value="3"/>
</dbReference>
<name>A0ABQ7XPC0_BRANA</name>
<gene>
    <name evidence="4" type="ORF">HID58_085162</name>
</gene>
<dbReference type="Pfam" id="PF00400">
    <property type="entry name" value="WD40"/>
    <property type="match status" value="3"/>
</dbReference>
<evidence type="ECO:0000256" key="2">
    <source>
        <dbReference type="ARBA" id="ARBA00022737"/>
    </source>
</evidence>
<dbReference type="SUPFAM" id="SSF50978">
    <property type="entry name" value="WD40 repeat-like"/>
    <property type="match status" value="1"/>
</dbReference>
<feature type="repeat" description="WD" evidence="3">
    <location>
        <begin position="20"/>
        <end position="61"/>
    </location>
</feature>
<evidence type="ECO:0000313" key="4">
    <source>
        <dbReference type="EMBL" id="KAH0856901.1"/>
    </source>
</evidence>
<accession>A0ABQ7XPC0</accession>
<dbReference type="PANTHER" id="PTHR19918:SF49">
    <property type="entry name" value="ANAPHASE-PROMOTING COMPLEX SUBUNIT 4-LIKE WD40 DOMAIN-CONTAINING PROTEIN"/>
    <property type="match status" value="1"/>
</dbReference>
<dbReference type="InterPro" id="IPR033010">
    <property type="entry name" value="Cdc20/Fizzy"/>
</dbReference>
<organism evidence="4 5">
    <name type="scientific">Brassica napus</name>
    <name type="common">Rape</name>
    <dbReference type="NCBI Taxonomy" id="3708"/>
    <lineage>
        <taxon>Eukaryota</taxon>
        <taxon>Viridiplantae</taxon>
        <taxon>Streptophyta</taxon>
        <taxon>Embryophyta</taxon>
        <taxon>Tracheophyta</taxon>
        <taxon>Spermatophyta</taxon>
        <taxon>Magnoliopsida</taxon>
        <taxon>eudicotyledons</taxon>
        <taxon>Gunneridae</taxon>
        <taxon>Pentapetalae</taxon>
        <taxon>rosids</taxon>
        <taxon>malvids</taxon>
        <taxon>Brassicales</taxon>
        <taxon>Brassicaceae</taxon>
        <taxon>Brassiceae</taxon>
        <taxon>Brassica</taxon>
    </lineage>
</organism>
<keyword evidence="5" id="KW-1185">Reference proteome</keyword>
<protein>
    <submittedName>
        <fullName evidence="4">Uncharacterized protein</fullName>
    </submittedName>
</protein>
<keyword evidence="1 3" id="KW-0853">WD repeat</keyword>
<evidence type="ECO:0000256" key="3">
    <source>
        <dbReference type="PROSITE-ProRule" id="PRU00221"/>
    </source>
</evidence>
<evidence type="ECO:0000313" key="5">
    <source>
        <dbReference type="Proteomes" id="UP000824890"/>
    </source>
</evidence>
<dbReference type="Gene3D" id="2.130.10.10">
    <property type="entry name" value="YVTN repeat-like/Quinoprotein amine dehydrogenase"/>
    <property type="match status" value="1"/>
</dbReference>
<keyword evidence="2" id="KW-0677">Repeat</keyword>